<feature type="compositionally biased region" description="Polar residues" evidence="1">
    <location>
        <begin position="552"/>
        <end position="561"/>
    </location>
</feature>
<reference evidence="2 4" key="2">
    <citation type="journal article" date="2013" name="Nature">
        <title>Insights into bilaterian evolution from three spiralian genomes.</title>
        <authorList>
            <person name="Simakov O."/>
            <person name="Marletaz F."/>
            <person name="Cho S.J."/>
            <person name="Edsinger-Gonzales E."/>
            <person name="Havlak P."/>
            <person name="Hellsten U."/>
            <person name="Kuo D.H."/>
            <person name="Larsson T."/>
            <person name="Lv J."/>
            <person name="Arendt D."/>
            <person name="Savage R."/>
            <person name="Osoegawa K."/>
            <person name="de Jong P."/>
            <person name="Grimwood J."/>
            <person name="Chapman J.A."/>
            <person name="Shapiro H."/>
            <person name="Aerts A."/>
            <person name="Otillar R.P."/>
            <person name="Terry A.Y."/>
            <person name="Boore J.L."/>
            <person name="Grigoriev I.V."/>
            <person name="Lindberg D.R."/>
            <person name="Seaver E.C."/>
            <person name="Weisblat D.A."/>
            <person name="Putnam N.H."/>
            <person name="Rokhsar D.S."/>
        </authorList>
    </citation>
    <scope>NUCLEOTIDE SEQUENCE</scope>
</reference>
<accession>T1F554</accession>
<feature type="region of interest" description="Disordered" evidence="1">
    <location>
        <begin position="715"/>
        <end position="1084"/>
    </location>
</feature>
<reference evidence="4" key="1">
    <citation type="submission" date="2012-12" db="EMBL/GenBank/DDBJ databases">
        <authorList>
            <person name="Hellsten U."/>
            <person name="Grimwood J."/>
            <person name="Chapman J.A."/>
            <person name="Shapiro H."/>
            <person name="Aerts A."/>
            <person name="Otillar R.P."/>
            <person name="Terry A.Y."/>
            <person name="Boore J.L."/>
            <person name="Simakov O."/>
            <person name="Marletaz F."/>
            <person name="Cho S.-J."/>
            <person name="Edsinger-Gonzales E."/>
            <person name="Havlak P."/>
            <person name="Kuo D.-H."/>
            <person name="Larsson T."/>
            <person name="Lv J."/>
            <person name="Arendt D."/>
            <person name="Savage R."/>
            <person name="Osoegawa K."/>
            <person name="de Jong P."/>
            <person name="Lindberg D.R."/>
            <person name="Seaver E.C."/>
            <person name="Weisblat D.A."/>
            <person name="Putnam N.H."/>
            <person name="Grigoriev I.V."/>
            <person name="Rokhsar D.S."/>
        </authorList>
    </citation>
    <scope>NUCLEOTIDE SEQUENCE</scope>
</reference>
<dbReference type="PANTHER" id="PTHR35711">
    <property type="entry name" value="EXPRESSED PROTEIN"/>
    <property type="match status" value="1"/>
</dbReference>
<feature type="compositionally biased region" description="Basic residues" evidence="1">
    <location>
        <begin position="597"/>
        <end position="609"/>
    </location>
</feature>
<protein>
    <submittedName>
        <fullName evidence="2 3">Uncharacterized protein</fullName>
    </submittedName>
</protein>
<dbReference type="Proteomes" id="UP000015101">
    <property type="component" value="Unassembled WGS sequence"/>
</dbReference>
<feature type="compositionally biased region" description="Basic residues" evidence="1">
    <location>
        <begin position="743"/>
        <end position="753"/>
    </location>
</feature>
<dbReference type="OMA" id="CACALED"/>
<dbReference type="GeneID" id="20203953"/>
<feature type="region of interest" description="Disordered" evidence="1">
    <location>
        <begin position="430"/>
        <end position="472"/>
    </location>
</feature>
<dbReference type="EMBL" id="KB096457">
    <property type="protein sequence ID" value="ESO04562.1"/>
    <property type="molecule type" value="Genomic_DNA"/>
</dbReference>
<dbReference type="PANTHER" id="PTHR35711:SF1">
    <property type="entry name" value="ECTODERMAL, ISOFORM F"/>
    <property type="match status" value="1"/>
</dbReference>
<feature type="compositionally biased region" description="Basic residues" evidence="1">
    <location>
        <begin position="897"/>
        <end position="919"/>
    </location>
</feature>
<gene>
    <name evidence="3" type="primary">20203953</name>
    <name evidence="2" type="ORF">HELRODRAFT_172218</name>
</gene>
<feature type="compositionally biased region" description="Low complexity" evidence="1">
    <location>
        <begin position="1068"/>
        <end position="1078"/>
    </location>
</feature>
<feature type="compositionally biased region" description="Low complexity" evidence="1">
    <location>
        <begin position="581"/>
        <end position="594"/>
    </location>
</feature>
<dbReference type="EnsemblMetazoa" id="HelroT172218">
    <property type="protein sequence ID" value="HelroP172218"/>
    <property type="gene ID" value="HelroG172218"/>
</dbReference>
<reference evidence="3" key="3">
    <citation type="submission" date="2015-06" db="UniProtKB">
        <authorList>
            <consortium name="EnsemblMetazoa"/>
        </authorList>
    </citation>
    <scope>IDENTIFICATION</scope>
</reference>
<evidence type="ECO:0000313" key="4">
    <source>
        <dbReference type="Proteomes" id="UP000015101"/>
    </source>
</evidence>
<keyword evidence="4" id="KW-1185">Reference proteome</keyword>
<feature type="compositionally biased region" description="Polar residues" evidence="1">
    <location>
        <begin position="389"/>
        <end position="398"/>
    </location>
</feature>
<evidence type="ECO:0000313" key="2">
    <source>
        <dbReference type="EMBL" id="ESO04562.1"/>
    </source>
</evidence>
<proteinExistence type="predicted"/>
<feature type="compositionally biased region" description="Polar residues" evidence="1">
    <location>
        <begin position="77"/>
        <end position="91"/>
    </location>
</feature>
<evidence type="ECO:0000256" key="1">
    <source>
        <dbReference type="SAM" id="MobiDB-lite"/>
    </source>
</evidence>
<feature type="compositionally biased region" description="Basic and acidic residues" evidence="1">
    <location>
        <begin position="983"/>
        <end position="999"/>
    </location>
</feature>
<feature type="compositionally biased region" description="Basic and acidic residues" evidence="1">
    <location>
        <begin position="1047"/>
        <end position="1057"/>
    </location>
</feature>
<feature type="compositionally biased region" description="Basic and acidic residues" evidence="1">
    <location>
        <begin position="9"/>
        <end position="39"/>
    </location>
</feature>
<feature type="region of interest" description="Disordered" evidence="1">
    <location>
        <begin position="289"/>
        <end position="409"/>
    </location>
</feature>
<feature type="compositionally biased region" description="Low complexity" evidence="1">
    <location>
        <begin position="955"/>
        <end position="967"/>
    </location>
</feature>
<feature type="compositionally biased region" description="Basic residues" evidence="1">
    <location>
        <begin position="338"/>
        <end position="354"/>
    </location>
</feature>
<feature type="compositionally biased region" description="Basic and acidic residues" evidence="1">
    <location>
        <begin position="304"/>
        <end position="322"/>
    </location>
</feature>
<dbReference type="HOGENOM" id="CLU_276504_0_0_1"/>
<feature type="region of interest" description="Disordered" evidence="1">
    <location>
        <begin position="498"/>
        <end position="522"/>
    </location>
</feature>
<feature type="compositionally biased region" description="Basic and acidic residues" evidence="1">
    <location>
        <begin position="664"/>
        <end position="675"/>
    </location>
</feature>
<dbReference type="InParanoid" id="T1F554"/>
<feature type="compositionally biased region" description="Basic residues" evidence="1">
    <location>
        <begin position="562"/>
        <end position="571"/>
    </location>
</feature>
<feature type="compositionally biased region" description="Low complexity" evidence="1">
    <location>
        <begin position="430"/>
        <end position="439"/>
    </location>
</feature>
<dbReference type="EMBL" id="AMQM01004113">
    <property type="status" value="NOT_ANNOTATED_CDS"/>
    <property type="molecule type" value="Genomic_DNA"/>
</dbReference>
<feature type="compositionally biased region" description="Polar residues" evidence="1">
    <location>
        <begin position="873"/>
        <end position="884"/>
    </location>
</feature>
<evidence type="ECO:0000313" key="3">
    <source>
        <dbReference type="EnsemblMetazoa" id="HelroP172218"/>
    </source>
</evidence>
<feature type="region of interest" description="Disordered" evidence="1">
    <location>
        <begin position="552"/>
        <end position="680"/>
    </location>
</feature>
<feature type="compositionally biased region" description="Low complexity" evidence="1">
    <location>
        <begin position="290"/>
        <end position="303"/>
    </location>
</feature>
<feature type="compositionally biased region" description="Low complexity" evidence="1">
    <location>
        <begin position="776"/>
        <end position="795"/>
    </location>
</feature>
<feature type="region of interest" description="Disordered" evidence="1">
    <location>
        <begin position="1105"/>
        <end position="1130"/>
    </location>
</feature>
<dbReference type="KEGG" id="hro:HELRODRAFT_172218"/>
<feature type="compositionally biased region" description="Low complexity" evidence="1">
    <location>
        <begin position="851"/>
        <end position="860"/>
    </location>
</feature>
<dbReference type="RefSeq" id="XP_009017141.1">
    <property type="nucleotide sequence ID" value="XM_009018893.1"/>
</dbReference>
<feature type="region of interest" description="Disordered" evidence="1">
    <location>
        <begin position="1"/>
        <end position="103"/>
    </location>
</feature>
<feature type="compositionally biased region" description="Low complexity" evidence="1">
    <location>
        <begin position="454"/>
        <end position="465"/>
    </location>
</feature>
<organism evidence="3 4">
    <name type="scientific">Helobdella robusta</name>
    <name type="common">Californian leech</name>
    <dbReference type="NCBI Taxonomy" id="6412"/>
    <lineage>
        <taxon>Eukaryota</taxon>
        <taxon>Metazoa</taxon>
        <taxon>Spiralia</taxon>
        <taxon>Lophotrochozoa</taxon>
        <taxon>Annelida</taxon>
        <taxon>Clitellata</taxon>
        <taxon>Hirudinea</taxon>
        <taxon>Rhynchobdellida</taxon>
        <taxon>Glossiphoniidae</taxon>
        <taxon>Helobdella</taxon>
    </lineage>
</organism>
<feature type="compositionally biased region" description="Basic residues" evidence="1">
    <location>
        <begin position="440"/>
        <end position="453"/>
    </location>
</feature>
<dbReference type="AlphaFoldDB" id="T1F554"/>
<name>T1F554_HELRO</name>
<sequence>MTSENSENSLKDDLERSNDGSETRHEGFTDDHNKEDYKNDGTASSDNKNSCNNNRSDDVNNDDNDDVDNGCEYETYLLNNSATRATPSQDDPQLIPRGYRGGPAQFAGTELRMDGMRMKMNEDIQDIRFAPSSSPQRDNAYNVKFCGGGCGSNSCRPVSGVRAVQPLGGANDFENNINQIYDGQSRGPNQNCYRYGTDFDLLSRYGNGLDSSIAPRDLRGKLDRCAVGTSKDDPLPANSKMADLDGLTKSADNVKEASEDPEQQKLKLPVPNTIFGSIPRPAFLASIFGSSSSSNRDNNNDSANKNENKNNSDEKNKEECKANKKRKRKSSSSSSKGLTKKSLKAKKSASKIKTKPQAAPRRSSRIKAKTEKKLQKEEDDDGIRYRLNKPSSKTLQRPKSTKIKISNKKSTCSKAKVGEKIKSVTKVNKVTKTKATAKQCKSKKSPMRKRKRSSISSSKGNASVSFTKHRAKKQKLADSAKDCCCRGHVCYRKDSELKSKPSIKKKSAASTGKKCNKSTNNTPNIFVANLKKSVIDDDDKIRYRLARVPRSQTNANVSNKKSQSKIVKHSAPKSAVKQKGSKTVSVSKNVSTMKQPAKSKARSALKSKTKTSAMKSTSQVARISKKASSAVKTENAEKNTAYKRKNFLTVSDNNKTSSSAKKKKLDEKSKSKNGSDRNVCNVKSGALNAINAGSNTNNNAKIFKILKNKVDSVGRNPKKVTKLPLTYQTRLNKPVIKQPTRQISKRSQKRQPTKSKSAAKTNDKIFPRRASKKSRSTATSSKVAKRSNSVSMSSKSSKKSKLVKDSAAGSGLVVKRGVKGTTGRAKRENKSAILTAKKSQSGQAKPKKSSKSGSKIIIRSTTKKETFTKSKSQNGRSKTTSSKVCASKAKKETVKKDLKRKKVSSLTRSAKKSKSKKRPSPSATKKEKIVKRKISPSKSPCPAKRARKSREDVVETSNESHSSTTSNDPLAAGDKNSSNSKTNNDDKKDAKTKENESKDQPGCSFDCLSHRPRSTIRLESLVKKAKLIVPSVEEATKGGKPRMVPTMDDKEGEDRQKSRTTAAKIRGTTSKSSASSKTAKTDSKVKTIASKKSAAVVKPKKIATVKGRDNSAAKPKSAAKKQVKTAAVKKSGAKTVARAAKISKRKYVRAN</sequence>
<dbReference type="CTD" id="20203953"/>
<feature type="compositionally biased region" description="Acidic residues" evidence="1">
    <location>
        <begin position="59"/>
        <end position="71"/>
    </location>
</feature>